<gene>
    <name evidence="5" type="ORF">BT63DRAFT_368279</name>
</gene>
<dbReference type="SUPFAM" id="SSF50475">
    <property type="entry name" value="FMN-binding split barrel"/>
    <property type="match status" value="1"/>
</dbReference>
<reference evidence="5" key="1">
    <citation type="journal article" date="2020" name="Stud. Mycol.">
        <title>101 Dothideomycetes genomes: a test case for predicting lifestyles and emergence of pathogens.</title>
        <authorList>
            <person name="Haridas S."/>
            <person name="Albert R."/>
            <person name="Binder M."/>
            <person name="Bloem J."/>
            <person name="Labutti K."/>
            <person name="Salamov A."/>
            <person name="Andreopoulos B."/>
            <person name="Baker S."/>
            <person name="Barry K."/>
            <person name="Bills G."/>
            <person name="Bluhm B."/>
            <person name="Cannon C."/>
            <person name="Castanera R."/>
            <person name="Culley D."/>
            <person name="Daum C."/>
            <person name="Ezra D."/>
            <person name="Gonzalez J."/>
            <person name="Henrissat B."/>
            <person name="Kuo A."/>
            <person name="Liang C."/>
            <person name="Lipzen A."/>
            <person name="Lutzoni F."/>
            <person name="Magnuson J."/>
            <person name="Mondo S."/>
            <person name="Nolan M."/>
            <person name="Ohm R."/>
            <person name="Pangilinan J."/>
            <person name="Park H.-J."/>
            <person name="Ramirez L."/>
            <person name="Alfaro M."/>
            <person name="Sun H."/>
            <person name="Tritt A."/>
            <person name="Yoshinaga Y."/>
            <person name="Zwiers L.-H."/>
            <person name="Turgeon B."/>
            <person name="Goodwin S."/>
            <person name="Spatafora J."/>
            <person name="Crous P."/>
            <person name="Grigoriev I."/>
        </authorList>
    </citation>
    <scope>NUCLEOTIDE SEQUENCE</scope>
    <source>
        <strain evidence="5">CBS 115976</strain>
    </source>
</reference>
<comment type="similarity">
    <text evidence="3">Belongs to the flavoredoxin family.</text>
</comment>
<dbReference type="OrthoDB" id="10250990at2759"/>
<dbReference type="PANTHER" id="PTHR43567:SF1">
    <property type="entry name" value="FLAVOREDOXIN"/>
    <property type="match status" value="1"/>
</dbReference>
<keyword evidence="6" id="KW-1185">Reference proteome</keyword>
<evidence type="ECO:0000313" key="5">
    <source>
        <dbReference type="EMBL" id="KAF2673818.1"/>
    </source>
</evidence>
<keyword evidence="2" id="KW-0285">Flavoprotein</keyword>
<dbReference type="EMBL" id="MU004231">
    <property type="protein sequence ID" value="KAF2673818.1"/>
    <property type="molecule type" value="Genomic_DNA"/>
</dbReference>
<dbReference type="Pfam" id="PF01613">
    <property type="entry name" value="Flavin_Reduct"/>
    <property type="match status" value="1"/>
</dbReference>
<evidence type="ECO:0000256" key="1">
    <source>
        <dbReference type="ARBA" id="ARBA00001917"/>
    </source>
</evidence>
<dbReference type="GO" id="GO:0010181">
    <property type="term" value="F:FMN binding"/>
    <property type="evidence" value="ECO:0007669"/>
    <property type="project" value="InterPro"/>
</dbReference>
<evidence type="ECO:0000313" key="6">
    <source>
        <dbReference type="Proteomes" id="UP000799302"/>
    </source>
</evidence>
<evidence type="ECO:0000256" key="2">
    <source>
        <dbReference type="ARBA" id="ARBA00022630"/>
    </source>
</evidence>
<dbReference type="InterPro" id="IPR002563">
    <property type="entry name" value="Flavin_Rdtase-like_dom"/>
</dbReference>
<evidence type="ECO:0000259" key="4">
    <source>
        <dbReference type="Pfam" id="PF01613"/>
    </source>
</evidence>
<protein>
    <recommendedName>
        <fullName evidence="4">Flavin reductase like domain-containing protein</fullName>
    </recommendedName>
</protein>
<dbReference type="Proteomes" id="UP000799302">
    <property type="component" value="Unassembled WGS sequence"/>
</dbReference>
<accession>A0A6A6URX0</accession>
<proteinExistence type="inferred from homology"/>
<dbReference type="InterPro" id="IPR052174">
    <property type="entry name" value="Flavoredoxin"/>
</dbReference>
<dbReference type="Gene3D" id="2.30.110.10">
    <property type="entry name" value="Electron Transport, Fmn-binding Protein, Chain A"/>
    <property type="match status" value="1"/>
</dbReference>
<dbReference type="AlphaFoldDB" id="A0A6A6URX0"/>
<comment type="cofactor">
    <cofactor evidence="1">
        <name>FMN</name>
        <dbReference type="ChEBI" id="CHEBI:58210"/>
    </cofactor>
</comment>
<organism evidence="5 6">
    <name type="scientific">Microthyrium microscopicum</name>
    <dbReference type="NCBI Taxonomy" id="703497"/>
    <lineage>
        <taxon>Eukaryota</taxon>
        <taxon>Fungi</taxon>
        <taxon>Dikarya</taxon>
        <taxon>Ascomycota</taxon>
        <taxon>Pezizomycotina</taxon>
        <taxon>Dothideomycetes</taxon>
        <taxon>Dothideomycetes incertae sedis</taxon>
        <taxon>Microthyriales</taxon>
        <taxon>Microthyriaceae</taxon>
        <taxon>Microthyrium</taxon>
    </lineage>
</organism>
<feature type="domain" description="Flavin reductase like" evidence="4">
    <location>
        <begin position="22"/>
        <end position="179"/>
    </location>
</feature>
<evidence type="ECO:0000256" key="3">
    <source>
        <dbReference type="ARBA" id="ARBA00038054"/>
    </source>
</evidence>
<dbReference type="PANTHER" id="PTHR43567">
    <property type="entry name" value="FLAVOREDOXIN-RELATED-RELATED"/>
    <property type="match status" value="1"/>
</dbReference>
<name>A0A6A6URX0_9PEZI</name>
<sequence>MPENHLTPEHATISPAILYWGTPVVLVSTENEDLSFNIAPISSAWWLGNRCMLGLLSVSHTTKNLLRTKQCVLNLPSDDMTDKVNALARTTGSKEILTATAIEPLYYFKKSNGYQYVKDKFSHANLTPVKSDIVRPARAMECPVQMEGELVGVHEMMQDVEGEVLFAMEIKVLRTHVHENIRKSGTKNRIDTDKWRPMIMSFSELYGLKAKKADESELAEMEEEAYRGFSNPAEVDLM</sequence>
<dbReference type="InterPro" id="IPR012349">
    <property type="entry name" value="Split_barrel_FMN-bd"/>
</dbReference>